<evidence type="ECO:0000313" key="2">
    <source>
        <dbReference type="Proteomes" id="UP000296049"/>
    </source>
</evidence>
<reference evidence="2" key="1">
    <citation type="journal article" date="2013" name="Nat. Genet.">
        <title>The duck genome and transcriptome provide insight into an avian influenza virus reservoir species.</title>
        <authorList>
            <person name="Huang Y."/>
            <person name="Li Y."/>
            <person name="Burt D.W."/>
            <person name="Chen H."/>
            <person name="Zhang Y."/>
            <person name="Qian W."/>
            <person name="Kim H."/>
            <person name="Gan S."/>
            <person name="Zhao Y."/>
            <person name="Li J."/>
            <person name="Yi K."/>
            <person name="Feng H."/>
            <person name="Zhu P."/>
            <person name="Li B."/>
            <person name="Liu Q."/>
            <person name="Fairley S."/>
            <person name="Magor K.E."/>
            <person name="Du Z."/>
            <person name="Hu X."/>
            <person name="Goodman L."/>
            <person name="Tafer H."/>
            <person name="Vignal A."/>
            <person name="Lee T."/>
            <person name="Kim K.W."/>
            <person name="Sheng Z."/>
            <person name="An Y."/>
            <person name="Searle S."/>
            <person name="Herrero J."/>
            <person name="Groenen M.A."/>
            <person name="Crooijmans R.P."/>
            <person name="Faraut T."/>
            <person name="Cai Q."/>
            <person name="Webster R.G."/>
            <person name="Aldridge J.R."/>
            <person name="Warren W.C."/>
            <person name="Bartschat S."/>
            <person name="Kehr S."/>
            <person name="Marz M."/>
            <person name="Stadler P.F."/>
            <person name="Smith J."/>
            <person name="Kraus R.H."/>
            <person name="Zhao Y."/>
            <person name="Ren L."/>
            <person name="Fei J."/>
            <person name="Morisson M."/>
            <person name="Kaiser P."/>
            <person name="Griffin D.K."/>
            <person name="Rao M."/>
            <person name="Pitel F."/>
            <person name="Wang J."/>
            <person name="Li N."/>
        </authorList>
    </citation>
    <scope>NUCLEOTIDE SEQUENCE [LARGE SCALE GENOMIC DNA]</scope>
</reference>
<dbReference type="EMBL" id="KB742750">
    <property type="protein sequence ID" value="EOB04800.1"/>
    <property type="molecule type" value="Genomic_DNA"/>
</dbReference>
<keyword evidence="2" id="KW-1185">Reference proteome</keyword>
<name>R0LSR4_ANAPL</name>
<evidence type="ECO:0000313" key="1">
    <source>
        <dbReference type="EMBL" id="EOB04800.1"/>
    </source>
</evidence>
<dbReference type="AlphaFoldDB" id="R0LSR4"/>
<sequence length="258" mass="28768">MTFSYSITRVSLQVPRQWQGPSRLPCEVQLEIPYTGKDTNWLSITEASIKANVTKETLTELNAKLILVRHVLKFPLLKQQQQQKTAGKGEKVVGANMLVPVVPAGSFPVMGLDICSCSPDPHFFQFQQESHERLANALLQYIPGNTDLILVDSRLLRFTSMLKPLASLTVWENSCINLNQCTPKPHSLNKQHIQGEHAPHSIRSSPFQMLIWMDAIHPLEASAFEFKGVGLTYTYKTKDPKGTKQECAAVGSEAPDSI</sequence>
<organism evidence="1 2">
    <name type="scientific">Anas platyrhynchos</name>
    <name type="common">Mallard</name>
    <name type="synonym">Anas boschas</name>
    <dbReference type="NCBI Taxonomy" id="8839"/>
    <lineage>
        <taxon>Eukaryota</taxon>
        <taxon>Metazoa</taxon>
        <taxon>Chordata</taxon>
        <taxon>Craniata</taxon>
        <taxon>Vertebrata</taxon>
        <taxon>Euteleostomi</taxon>
        <taxon>Archelosauria</taxon>
        <taxon>Archosauria</taxon>
        <taxon>Dinosauria</taxon>
        <taxon>Saurischia</taxon>
        <taxon>Theropoda</taxon>
        <taxon>Coelurosauria</taxon>
        <taxon>Aves</taxon>
        <taxon>Neognathae</taxon>
        <taxon>Galloanserae</taxon>
        <taxon>Anseriformes</taxon>
        <taxon>Anatidae</taxon>
        <taxon>Anatinae</taxon>
        <taxon>Anas</taxon>
    </lineage>
</organism>
<protein>
    <submittedName>
        <fullName evidence="1">Uncharacterized protein</fullName>
    </submittedName>
</protein>
<accession>R0LSR4</accession>
<dbReference type="Proteomes" id="UP000296049">
    <property type="component" value="Unassembled WGS sequence"/>
</dbReference>
<proteinExistence type="predicted"/>
<gene>
    <name evidence="1" type="ORF">Anapl_03262</name>
</gene>